<dbReference type="Pfam" id="PF13181">
    <property type="entry name" value="TPR_8"/>
    <property type="match status" value="1"/>
</dbReference>
<dbReference type="Gene3D" id="1.25.40.1040">
    <property type="match status" value="1"/>
</dbReference>
<organism evidence="4 5">
    <name type="scientific">Neisseria animalis</name>
    <dbReference type="NCBI Taxonomy" id="492"/>
    <lineage>
        <taxon>Bacteria</taxon>
        <taxon>Pseudomonadati</taxon>
        <taxon>Pseudomonadota</taxon>
        <taxon>Betaproteobacteria</taxon>
        <taxon>Neisseriales</taxon>
        <taxon>Neisseriaceae</taxon>
        <taxon>Neisseria</taxon>
    </lineage>
</organism>
<name>A0A5P3MQ87_NEIAN</name>
<keyword evidence="1" id="KW-0677">Repeat</keyword>
<evidence type="ECO:0000256" key="3">
    <source>
        <dbReference type="PROSITE-ProRule" id="PRU00339"/>
    </source>
</evidence>
<evidence type="ECO:0000256" key="1">
    <source>
        <dbReference type="ARBA" id="ARBA00022737"/>
    </source>
</evidence>
<dbReference type="SMART" id="SM00028">
    <property type="entry name" value="TPR"/>
    <property type="match status" value="3"/>
</dbReference>
<keyword evidence="2 3" id="KW-0802">TPR repeat</keyword>
<dbReference type="Gene3D" id="3.40.50.2000">
    <property type="entry name" value="Glycogen Phosphorylase B"/>
    <property type="match status" value="1"/>
</dbReference>
<dbReference type="InterPro" id="IPR019734">
    <property type="entry name" value="TPR_rpt"/>
</dbReference>
<dbReference type="InterPro" id="IPR011990">
    <property type="entry name" value="TPR-like_helical_dom_sf"/>
</dbReference>
<dbReference type="PANTHER" id="PTHR44858">
    <property type="entry name" value="TETRATRICOPEPTIDE REPEAT PROTEIN 6"/>
    <property type="match status" value="1"/>
</dbReference>
<dbReference type="KEGG" id="naq:D0T90_03470"/>
<protein>
    <submittedName>
        <fullName evidence="4">Tetratricopeptide repeat protein</fullName>
    </submittedName>
</protein>
<feature type="repeat" description="TPR" evidence="3">
    <location>
        <begin position="144"/>
        <end position="177"/>
    </location>
</feature>
<dbReference type="SUPFAM" id="SSF81901">
    <property type="entry name" value="HCP-like"/>
    <property type="match status" value="1"/>
</dbReference>
<evidence type="ECO:0000313" key="4">
    <source>
        <dbReference type="EMBL" id="QEY23678.1"/>
    </source>
</evidence>
<evidence type="ECO:0000313" key="5">
    <source>
        <dbReference type="Proteomes" id="UP000325536"/>
    </source>
</evidence>
<dbReference type="Proteomes" id="UP000325536">
    <property type="component" value="Chromosome"/>
</dbReference>
<dbReference type="Gene3D" id="1.25.40.10">
    <property type="entry name" value="Tetratricopeptide repeat domain"/>
    <property type="match status" value="1"/>
</dbReference>
<dbReference type="SUPFAM" id="SSF53756">
    <property type="entry name" value="UDP-Glycosyltransferase/glycogen phosphorylase"/>
    <property type="match status" value="1"/>
</dbReference>
<dbReference type="InterPro" id="IPR013105">
    <property type="entry name" value="TPR_2"/>
</dbReference>
<gene>
    <name evidence="4" type="ORF">D0T90_03470</name>
</gene>
<accession>A0A5P3MQ87</accession>
<dbReference type="RefSeq" id="WP_123795072.1">
    <property type="nucleotide sequence ID" value="NZ_CP031699.1"/>
</dbReference>
<dbReference type="PANTHER" id="PTHR44858:SF1">
    <property type="entry name" value="UDP-N-ACETYLGLUCOSAMINE--PEPTIDE N-ACETYLGLUCOSAMINYLTRANSFERASE SPINDLY-RELATED"/>
    <property type="match status" value="1"/>
</dbReference>
<evidence type="ECO:0000256" key="2">
    <source>
        <dbReference type="ARBA" id="ARBA00022803"/>
    </source>
</evidence>
<dbReference type="PROSITE" id="PS50005">
    <property type="entry name" value="TPR"/>
    <property type="match status" value="1"/>
</dbReference>
<sequence>MHDELWQQSSSLINNQQYEQALMLLEAALPENPNDAELLTMMALACAFVRPESALILVKRSLAQDGSYGQSYYVQGVILEELARLEEAVVSYETGCRFAPTHLAMLEKLCIASFQMAKQSGSLQDFLRSLAWYDRYLAQDQSKARAYQNRAMIYQVLKRYAEARADVETALSIEPDLSGALASKGILLLREGDYRQGWQYYAHRAAAMPELERYQDAAVPLWNRDVRRPCRLMVYEEQGWGDTLHFSRYIPLLQAYGFDVVFKCDACLEDLFRASYPGVHIFTDGLPPAGVEAQISVMDLPQVFTPTLNDIPYPQGYLHAPPDIRTAWQHKLSADGFGSRPKIGLVWTSARANIEHQRNVALSDIAFLFDYPADFFCLQQVIPTEEQSAAAAVANLHHYPLHSFAETAGLTAQMDWVISVDTSVAHLAAGMGKETWILLGYHADFRWLLDRHDSPWYSAARLFRKQTFDDWSSVWRELAQEMARKCLPYRGKYSRIK</sequence>
<keyword evidence="5" id="KW-1185">Reference proteome</keyword>
<dbReference type="AlphaFoldDB" id="A0A5P3MQ87"/>
<reference evidence="4 5" key="1">
    <citation type="submission" date="2018-08" db="EMBL/GenBank/DDBJ databases">
        <title>Neisseria animalis ATCC 49930 complete genome.</title>
        <authorList>
            <person name="Veseli I.A."/>
            <person name="Mascarenhas dos Santos A.C."/>
            <person name="Buttler R."/>
            <person name="Pombert J.-F."/>
        </authorList>
    </citation>
    <scope>NUCLEOTIDE SEQUENCE [LARGE SCALE GENOMIC DNA]</scope>
    <source>
        <strain evidence="4 5">ATCC 49930</strain>
    </source>
</reference>
<dbReference type="EMBL" id="CP031699">
    <property type="protein sequence ID" value="QEY23678.1"/>
    <property type="molecule type" value="Genomic_DNA"/>
</dbReference>
<proteinExistence type="predicted"/>
<dbReference type="InterPro" id="IPR050498">
    <property type="entry name" value="Ycf3"/>
</dbReference>
<dbReference type="Pfam" id="PF07719">
    <property type="entry name" value="TPR_2"/>
    <property type="match status" value="1"/>
</dbReference>